<sequence length="47" mass="5566">MSVTRKFQRKRSVSLSRRRGEARLILILENKEKVSDAIVRLKSKKRP</sequence>
<protein>
    <submittedName>
        <fullName evidence="1">Uncharacterized protein</fullName>
    </submittedName>
</protein>
<dbReference type="Proteomes" id="UP000018211">
    <property type="component" value="Unassembled WGS sequence"/>
</dbReference>
<name>A0AAV2VQV6_9VIBR</name>
<comment type="caution">
    <text evidence="1">The sequence shown here is derived from an EMBL/GenBank/DDBJ whole genome shotgun (WGS) entry which is preliminary data.</text>
</comment>
<evidence type="ECO:0000313" key="1">
    <source>
        <dbReference type="EMBL" id="CCO47046.1"/>
    </source>
</evidence>
<proteinExistence type="predicted"/>
<dbReference type="EMBL" id="CAOF01000111">
    <property type="protein sequence ID" value="CCO47046.1"/>
    <property type="molecule type" value="Genomic_DNA"/>
</dbReference>
<evidence type="ECO:0000313" key="2">
    <source>
        <dbReference type="Proteomes" id="UP000018211"/>
    </source>
</evidence>
<dbReference type="AlphaFoldDB" id="A0AAV2VQV6"/>
<accession>A0AAV2VQV6</accession>
<organism evidence="1 2">
    <name type="scientific">Vibrio nigripulchritudo SOn1</name>
    <dbReference type="NCBI Taxonomy" id="1238450"/>
    <lineage>
        <taxon>Bacteria</taxon>
        <taxon>Pseudomonadati</taxon>
        <taxon>Pseudomonadota</taxon>
        <taxon>Gammaproteobacteria</taxon>
        <taxon>Vibrionales</taxon>
        <taxon>Vibrionaceae</taxon>
        <taxon>Vibrio</taxon>
    </lineage>
</organism>
<reference evidence="1 2" key="1">
    <citation type="journal article" date="2013" name="ISME J.">
        <title>Comparative genomics of pathogenic lineages of Vibrio nigripulchritudo identifies virulence-associated traits.</title>
        <authorList>
            <person name="Goudenege D."/>
            <person name="Labreuche Y."/>
            <person name="Krin E."/>
            <person name="Ansquer D."/>
            <person name="Mangenot S."/>
            <person name="Calteau A."/>
            <person name="Medigue C."/>
            <person name="Mazel D."/>
            <person name="Polz M.F."/>
            <person name="Le Roux F."/>
        </authorList>
    </citation>
    <scope>NUCLEOTIDE SEQUENCE [LARGE SCALE GENOMIC DNA]</scope>
    <source>
        <strain evidence="1 2">SOn1</strain>
    </source>
</reference>
<gene>
    <name evidence="1" type="ORF">VIBNISOn1_210001</name>
</gene>